<accession>A0ABW3DAQ2</accession>
<sequence length="746" mass="84158">MTRNEPSATGNSPSRFSQWKTSPVIRYLLLLGFALLFYFSLLNEVVPETYDIQPNKVSEKTIYAPYQEENSLATEKAKEEAASRIQPVYKIVSIKNEQIVETIFDKLEQNNTDPEMTFDVRVDLYRNLLPAIYTDYVERFMKTLRAAGNYNDTLMNEIEKQLLEQQYKFSEESYYKFPRLTKDDLTAMETVAKDIVNRLMNDPLVEAQSARAKVTEMVNSSTLTKNTARELVQEIVRFALTPNKFYDAKETDQARAQARENTKPVLFGKNDVLVYKGEMITEETYQRLKTFNLLKDKTDFRPHLGLALLVALFVLVIFMFIRQSKLSIQNNNSQLVMLLLIFFLNIIGMKIVSLGQNLEYPHIGYLAPVAMGTMLVIVLLDAPLAYVSSIIFSLMSGIIFSVDQDRLMDYRYLFVSLIVSFAAIFSLHKASQRITILKAGIMISVFGCLGIVTQALLDNRFTMTDLSYGLSFAAVGGIISAILVIGIMPFFEMAFGILSPLKLVELSNPNLPLLRKLLTEAPGTYHHSVMVGNLSEAAAEAVGANGLLCRVGSYYHDMGKTKRPSYYIENQMNMDNPHDSIEPSLSKAIITAHPRDGVEMLKEHNLPKAIRDIAEQHHGTTLLKYFYYKAVKQAEESGEGKVVEESEYRYPGPKAQSKEAAIVGISDCVEAAVRSLRSPTIEQIDSMVRKIIKDRLDDGQFDECDLTIKDLDTIAKALKETLLGIFHARIEYPGDLPKNNDSKGES</sequence>
<keyword evidence="1" id="KW-1133">Transmembrane helix</keyword>
<dbReference type="SMART" id="SM00471">
    <property type="entry name" value="HDc"/>
    <property type="match status" value="1"/>
</dbReference>
<evidence type="ECO:0000313" key="4">
    <source>
        <dbReference type="Proteomes" id="UP001597120"/>
    </source>
</evidence>
<feature type="transmembrane region" description="Helical" evidence="1">
    <location>
        <begin position="303"/>
        <end position="321"/>
    </location>
</feature>
<dbReference type="InterPro" id="IPR052722">
    <property type="entry name" value="PgpH_phosphodiesterase"/>
</dbReference>
<comment type="caution">
    <text evidence="3">The sequence shown here is derived from an EMBL/GenBank/DDBJ whole genome shotgun (WGS) entry which is preliminary data.</text>
</comment>
<organism evidence="3 4">
    <name type="scientific">Paenibacillus residui</name>
    <dbReference type="NCBI Taxonomy" id="629724"/>
    <lineage>
        <taxon>Bacteria</taxon>
        <taxon>Bacillati</taxon>
        <taxon>Bacillota</taxon>
        <taxon>Bacilli</taxon>
        <taxon>Bacillales</taxon>
        <taxon>Paenibacillaceae</taxon>
        <taxon>Paenibacillus</taxon>
    </lineage>
</organism>
<keyword evidence="4" id="KW-1185">Reference proteome</keyword>
<feature type="transmembrane region" description="Helical" evidence="1">
    <location>
        <begin position="333"/>
        <end position="351"/>
    </location>
</feature>
<dbReference type="InterPro" id="IPR011621">
    <property type="entry name" value="Metal-dep_PHydrolase_7TM_intra"/>
</dbReference>
<dbReference type="Gene3D" id="1.10.3210.10">
    <property type="entry name" value="Hypothetical protein af1432"/>
    <property type="match status" value="1"/>
</dbReference>
<dbReference type="SUPFAM" id="SSF109604">
    <property type="entry name" value="HD-domain/PDEase-like"/>
    <property type="match status" value="1"/>
</dbReference>
<dbReference type="Proteomes" id="UP001597120">
    <property type="component" value="Unassembled WGS sequence"/>
</dbReference>
<dbReference type="CDD" id="cd00077">
    <property type="entry name" value="HDc"/>
    <property type="match status" value="1"/>
</dbReference>
<feature type="domain" description="HD/PDEase" evidence="2">
    <location>
        <begin position="520"/>
        <end position="681"/>
    </location>
</feature>
<dbReference type="InterPro" id="IPR006675">
    <property type="entry name" value="HDIG_dom"/>
</dbReference>
<protein>
    <submittedName>
        <fullName evidence="3">HD family phosphohydrolase</fullName>
    </submittedName>
</protein>
<proteinExistence type="predicted"/>
<dbReference type="InterPro" id="IPR003607">
    <property type="entry name" value="HD/PDEase_dom"/>
</dbReference>
<evidence type="ECO:0000259" key="2">
    <source>
        <dbReference type="SMART" id="SM00471"/>
    </source>
</evidence>
<feature type="transmembrane region" description="Helical" evidence="1">
    <location>
        <begin position="439"/>
        <end position="457"/>
    </location>
</feature>
<gene>
    <name evidence="3" type="ORF">ACFQ03_15585</name>
</gene>
<dbReference type="RefSeq" id="WP_379289276.1">
    <property type="nucleotide sequence ID" value="NZ_JBHTIU010000050.1"/>
</dbReference>
<keyword evidence="1" id="KW-0812">Transmembrane</keyword>
<dbReference type="Pfam" id="PF07697">
    <property type="entry name" value="7TMR-HDED"/>
    <property type="match status" value="1"/>
</dbReference>
<feature type="transmembrane region" description="Helical" evidence="1">
    <location>
        <begin position="410"/>
        <end position="427"/>
    </location>
</feature>
<dbReference type="PANTHER" id="PTHR36442">
    <property type="entry name" value="CYCLIC-DI-AMP PHOSPHODIESTERASE PGPH"/>
    <property type="match status" value="1"/>
</dbReference>
<dbReference type="NCBIfam" id="TIGR00277">
    <property type="entry name" value="HDIG"/>
    <property type="match status" value="1"/>
</dbReference>
<dbReference type="Pfam" id="PF01966">
    <property type="entry name" value="HD"/>
    <property type="match status" value="1"/>
</dbReference>
<dbReference type="InterPro" id="IPR011624">
    <property type="entry name" value="Metal-dep_PHydrolase_7TM_extra"/>
</dbReference>
<feature type="transmembrane region" description="Helical" evidence="1">
    <location>
        <begin position="24"/>
        <end position="42"/>
    </location>
</feature>
<dbReference type="InterPro" id="IPR006674">
    <property type="entry name" value="HD_domain"/>
</dbReference>
<name>A0ABW3DAQ2_9BACL</name>
<dbReference type="PANTHER" id="PTHR36442:SF1">
    <property type="entry name" value="CYCLIC-DI-AMP PHOSPHODIESTERASE PGPH"/>
    <property type="match status" value="1"/>
</dbReference>
<evidence type="ECO:0000313" key="3">
    <source>
        <dbReference type="EMBL" id="MFD0870578.1"/>
    </source>
</evidence>
<dbReference type="Pfam" id="PF07698">
    <property type="entry name" value="7TM-7TMR_HD"/>
    <property type="match status" value="1"/>
</dbReference>
<evidence type="ECO:0000256" key="1">
    <source>
        <dbReference type="SAM" id="Phobius"/>
    </source>
</evidence>
<keyword evidence="1" id="KW-0472">Membrane</keyword>
<feature type="transmembrane region" description="Helical" evidence="1">
    <location>
        <begin position="363"/>
        <end position="380"/>
    </location>
</feature>
<feature type="transmembrane region" description="Helical" evidence="1">
    <location>
        <begin position="469"/>
        <end position="491"/>
    </location>
</feature>
<dbReference type="EMBL" id="JBHTIU010000050">
    <property type="protein sequence ID" value="MFD0870578.1"/>
    <property type="molecule type" value="Genomic_DNA"/>
</dbReference>
<reference evidence="4" key="1">
    <citation type="journal article" date="2019" name="Int. J. Syst. Evol. Microbiol.">
        <title>The Global Catalogue of Microorganisms (GCM) 10K type strain sequencing project: providing services to taxonomists for standard genome sequencing and annotation.</title>
        <authorList>
            <consortium name="The Broad Institute Genomics Platform"/>
            <consortium name="The Broad Institute Genome Sequencing Center for Infectious Disease"/>
            <person name="Wu L."/>
            <person name="Ma J."/>
        </authorList>
    </citation>
    <scope>NUCLEOTIDE SEQUENCE [LARGE SCALE GENOMIC DNA]</scope>
    <source>
        <strain evidence="4">CCUG 57263</strain>
    </source>
</reference>